<organism evidence="1 2">
    <name type="scientific">Caerostris extrusa</name>
    <name type="common">Bark spider</name>
    <name type="synonym">Caerostris bankana</name>
    <dbReference type="NCBI Taxonomy" id="172846"/>
    <lineage>
        <taxon>Eukaryota</taxon>
        <taxon>Metazoa</taxon>
        <taxon>Ecdysozoa</taxon>
        <taxon>Arthropoda</taxon>
        <taxon>Chelicerata</taxon>
        <taxon>Arachnida</taxon>
        <taxon>Araneae</taxon>
        <taxon>Araneomorphae</taxon>
        <taxon>Entelegynae</taxon>
        <taxon>Araneoidea</taxon>
        <taxon>Araneidae</taxon>
        <taxon>Caerostris</taxon>
    </lineage>
</organism>
<keyword evidence="2" id="KW-1185">Reference proteome</keyword>
<evidence type="ECO:0000313" key="1">
    <source>
        <dbReference type="EMBL" id="GIX90898.1"/>
    </source>
</evidence>
<comment type="caution">
    <text evidence="1">The sequence shown here is derived from an EMBL/GenBank/DDBJ whole genome shotgun (WGS) entry which is preliminary data.</text>
</comment>
<dbReference type="AlphaFoldDB" id="A0AAV4P1K0"/>
<dbReference type="EMBL" id="BPLR01021538">
    <property type="protein sequence ID" value="GIX90898.1"/>
    <property type="molecule type" value="Genomic_DNA"/>
</dbReference>
<sequence length="86" mass="9005">MVGGQPNREIHPPIKARQLVSTEMSYVGTTSDQSKEMLSVPDDHVGVASGAAYRDVRCVSHTPGTGNFNKVALASACFIAVDAAST</sequence>
<reference evidence="1 2" key="1">
    <citation type="submission" date="2021-06" db="EMBL/GenBank/DDBJ databases">
        <title>Caerostris extrusa draft genome.</title>
        <authorList>
            <person name="Kono N."/>
            <person name="Arakawa K."/>
        </authorList>
    </citation>
    <scope>NUCLEOTIDE SEQUENCE [LARGE SCALE GENOMIC DNA]</scope>
</reference>
<dbReference type="Proteomes" id="UP001054945">
    <property type="component" value="Unassembled WGS sequence"/>
</dbReference>
<protein>
    <submittedName>
        <fullName evidence="1">Uncharacterized protein</fullName>
    </submittedName>
</protein>
<accession>A0AAV4P1K0</accession>
<gene>
    <name evidence="1" type="ORF">CEXT_378981</name>
</gene>
<name>A0AAV4P1K0_CAEEX</name>
<proteinExistence type="predicted"/>
<evidence type="ECO:0000313" key="2">
    <source>
        <dbReference type="Proteomes" id="UP001054945"/>
    </source>
</evidence>